<dbReference type="EMBL" id="CP063356">
    <property type="protein sequence ID" value="QOY38511.1"/>
    <property type="molecule type" value="Genomic_DNA"/>
</dbReference>
<dbReference type="Proteomes" id="UP000180175">
    <property type="component" value="Chromosome"/>
</dbReference>
<dbReference type="GO" id="GO:0003725">
    <property type="term" value="F:double-stranded RNA binding"/>
    <property type="evidence" value="ECO:0007669"/>
    <property type="project" value="UniProtKB-UniRule"/>
</dbReference>
<proteinExistence type="inferred from homology"/>
<dbReference type="KEGG" id="aia:AWH56_006370"/>
<evidence type="ECO:0000259" key="15">
    <source>
        <dbReference type="PROSITE" id="PS51163"/>
    </source>
</evidence>
<dbReference type="GO" id="GO:0006450">
    <property type="term" value="P:regulation of translational fidelity"/>
    <property type="evidence" value="ECO:0007669"/>
    <property type="project" value="TreeGrafter"/>
</dbReference>
<keyword evidence="10 13" id="KW-0067">ATP-binding</keyword>
<evidence type="ECO:0000256" key="1">
    <source>
        <dbReference type="ARBA" id="ARBA00004496"/>
    </source>
</evidence>
<dbReference type="FunFam" id="3.40.50.11030:FF:000001">
    <property type="entry name" value="Threonylcarbamoyl-AMP synthase"/>
    <property type="match status" value="1"/>
</dbReference>
<feature type="binding site" evidence="14">
    <location>
        <position position="60"/>
    </location>
    <ligand>
        <name>ATP</name>
        <dbReference type="ChEBI" id="CHEBI:30616"/>
    </ligand>
</feature>
<dbReference type="SUPFAM" id="SSF55821">
    <property type="entry name" value="YrdC/RibB"/>
    <property type="match status" value="1"/>
</dbReference>
<evidence type="ECO:0000256" key="11">
    <source>
        <dbReference type="ARBA" id="ARBA00029774"/>
    </source>
</evidence>
<organism evidence="16 18">
    <name type="scientific">Anaerobacillus isosaccharinicus</name>
    <dbReference type="NCBI Taxonomy" id="1532552"/>
    <lineage>
        <taxon>Bacteria</taxon>
        <taxon>Bacillati</taxon>
        <taxon>Bacillota</taxon>
        <taxon>Bacilli</taxon>
        <taxon>Bacillales</taxon>
        <taxon>Bacillaceae</taxon>
        <taxon>Anaerobacillus</taxon>
    </lineage>
</organism>
<feature type="binding site" evidence="14">
    <location>
        <position position="153"/>
    </location>
    <ligand>
        <name>ATP</name>
        <dbReference type="ChEBI" id="CHEBI:30616"/>
    </ligand>
</feature>
<evidence type="ECO:0000256" key="3">
    <source>
        <dbReference type="ARBA" id="ARBA00012584"/>
    </source>
</evidence>
<feature type="binding site" evidence="14">
    <location>
        <position position="183"/>
    </location>
    <ligand>
        <name>L-threonine</name>
        <dbReference type="ChEBI" id="CHEBI:57926"/>
    </ligand>
</feature>
<sequence length="345" mass="37098">METKKWLVENVNLSFPQIKEAAMWIRENEVVAFPTETVYGLGANAYSYEAVAKIFQAKGRPSDNPLIVHIAKMEQLQPLVQDIPEHANKLINAFWPGPLTLVLNKGEGIAENVTAGLSTVAVRMPDHPVALAIIAEANLPIAAPSANVSGKPSPTTAAHVFDDLNGKIAGIVDGGATGVGVESTVLDCTTEIPMILRPGGVTKEQLEEVIGPVSVDPALEEDGQAPKSPGLKYKHYAPKAKLFLVEGNPLFLQQQVLAEKAKGKKVGILTTVENQVEYEADVILPCGSVKDLSSVAQHLYEVLRKFDEYDLDIIFSETFPEEGVGKAIMNRLTKAAGGDVVKCKI</sequence>
<feature type="binding site" evidence="14">
    <location>
        <position position="197"/>
    </location>
    <ligand>
        <name>ATP</name>
        <dbReference type="ChEBI" id="CHEBI:30616"/>
    </ligand>
</feature>
<dbReference type="InterPro" id="IPR005145">
    <property type="entry name" value="Sua5_C"/>
</dbReference>
<dbReference type="PANTHER" id="PTHR17490:SF16">
    <property type="entry name" value="THREONYLCARBAMOYL-AMP SYNTHASE"/>
    <property type="match status" value="1"/>
</dbReference>
<protein>
    <recommendedName>
        <fullName evidence="4 13">Threonylcarbamoyl-AMP synthase</fullName>
        <shortName evidence="13">TC-AMP synthase</shortName>
        <ecNumber evidence="3 13">2.7.7.87</ecNumber>
    </recommendedName>
    <alternativeName>
        <fullName evidence="11 13">L-threonylcarbamoyladenylate synthase</fullName>
    </alternativeName>
</protein>
<dbReference type="EMBL" id="LQXD01000187">
    <property type="protein sequence ID" value="OIJ05939.1"/>
    <property type="molecule type" value="Genomic_DNA"/>
</dbReference>
<dbReference type="GO" id="GO:0000049">
    <property type="term" value="F:tRNA binding"/>
    <property type="evidence" value="ECO:0007669"/>
    <property type="project" value="TreeGrafter"/>
</dbReference>
<evidence type="ECO:0000313" key="16">
    <source>
        <dbReference type="EMBL" id="OIJ05939.1"/>
    </source>
</evidence>
<feature type="domain" description="YrdC-like" evidence="15">
    <location>
        <begin position="15"/>
        <end position="201"/>
    </location>
</feature>
<evidence type="ECO:0000256" key="9">
    <source>
        <dbReference type="ARBA" id="ARBA00022741"/>
    </source>
</evidence>
<feature type="binding site" evidence="14">
    <location>
        <position position="236"/>
    </location>
    <ligand>
        <name>ATP</name>
        <dbReference type="ChEBI" id="CHEBI:30616"/>
    </ligand>
</feature>
<accession>A0A1S2L0E9</accession>
<reference evidence="17 18" key="3">
    <citation type="journal article" date="2019" name="Int. J. Syst. Evol. Microbiol.">
        <title>Anaerobacillus isosaccharinicus sp. nov., an alkaliphilic bacterium which degrades isosaccharinic acid.</title>
        <authorList>
            <person name="Bassil N.M."/>
            <person name="Lloyd J.R."/>
        </authorList>
    </citation>
    <scope>NUCLEOTIDE SEQUENCE [LARGE SCALE GENOMIC DNA]</scope>
    <source>
        <strain evidence="17 18">NB2006</strain>
    </source>
</reference>
<dbReference type="Pfam" id="PF01300">
    <property type="entry name" value="Sua5_yciO_yrdC"/>
    <property type="match status" value="1"/>
</dbReference>
<dbReference type="FunFam" id="3.90.870.10:FF:000008">
    <property type="entry name" value="Threonylcarbamoyl-AMP synthase"/>
    <property type="match status" value="1"/>
</dbReference>
<gene>
    <name evidence="17" type="ORF">AWH56_006370</name>
    <name evidence="16" type="ORF">AWH56_21635</name>
</gene>
<dbReference type="GO" id="GO:0005524">
    <property type="term" value="F:ATP binding"/>
    <property type="evidence" value="ECO:0007669"/>
    <property type="project" value="UniProtKB-UniRule"/>
</dbReference>
<evidence type="ECO:0000256" key="4">
    <source>
        <dbReference type="ARBA" id="ARBA00015492"/>
    </source>
</evidence>
<dbReference type="InterPro" id="IPR006070">
    <property type="entry name" value="Sua5-like_dom"/>
</dbReference>
<feature type="binding site" evidence="14">
    <location>
        <position position="119"/>
    </location>
    <ligand>
        <name>ATP</name>
        <dbReference type="ChEBI" id="CHEBI:30616"/>
    </ligand>
</feature>
<evidence type="ECO:0000256" key="2">
    <source>
        <dbReference type="ARBA" id="ARBA00007663"/>
    </source>
</evidence>
<keyword evidence="6 13" id="KW-0808">Transferase</keyword>
<feature type="binding site" evidence="14">
    <location>
        <position position="143"/>
    </location>
    <ligand>
        <name>L-threonine</name>
        <dbReference type="ChEBI" id="CHEBI:57926"/>
    </ligand>
</feature>
<keyword evidence="18" id="KW-1185">Reference proteome</keyword>
<dbReference type="GO" id="GO:0008033">
    <property type="term" value="P:tRNA processing"/>
    <property type="evidence" value="ECO:0007669"/>
    <property type="project" value="UniProtKB-KW"/>
</dbReference>
<reference evidence="17" key="4">
    <citation type="submission" date="2020-10" db="EMBL/GenBank/DDBJ databases">
        <authorList>
            <person name="Bassil N.M."/>
            <person name="Lloyd J.R."/>
        </authorList>
    </citation>
    <scope>NUCLEOTIDE SEQUENCE</scope>
    <source>
        <strain evidence="17">NB2006</strain>
    </source>
</reference>
<dbReference type="GO" id="GO:0005737">
    <property type="term" value="C:cytoplasm"/>
    <property type="evidence" value="ECO:0007669"/>
    <property type="project" value="UniProtKB-SubCell"/>
</dbReference>
<dbReference type="OrthoDB" id="9814580at2"/>
<comment type="similarity">
    <text evidence="2 13">Belongs to the SUA5 family.</text>
</comment>
<dbReference type="PIRSF" id="PIRSF004930">
    <property type="entry name" value="Tln_factor_SUA5"/>
    <property type="match status" value="1"/>
</dbReference>
<feature type="binding site" evidence="14">
    <location>
        <position position="145"/>
    </location>
    <ligand>
        <name>ATP</name>
        <dbReference type="ChEBI" id="CHEBI:30616"/>
    </ligand>
</feature>
<dbReference type="AlphaFoldDB" id="A0A1S2L0E9"/>
<dbReference type="Pfam" id="PF03481">
    <property type="entry name" value="Sua5_C"/>
    <property type="match status" value="1"/>
</dbReference>
<evidence type="ECO:0000256" key="8">
    <source>
        <dbReference type="ARBA" id="ARBA00022695"/>
    </source>
</evidence>
<evidence type="ECO:0000256" key="14">
    <source>
        <dbReference type="PIRSR" id="PIRSR004930-1"/>
    </source>
</evidence>
<evidence type="ECO:0000256" key="13">
    <source>
        <dbReference type="PIRNR" id="PIRNR004930"/>
    </source>
</evidence>
<reference evidence="16 18" key="1">
    <citation type="submission" date="2016-10" db="EMBL/GenBank/DDBJ databases">
        <title>Draft genome sequences of four alkaliphilic bacteria belonging to the Anaerobacillus genus.</title>
        <authorList>
            <person name="Bassil N.M."/>
            <person name="Lloyd J.R."/>
        </authorList>
    </citation>
    <scope>NUCLEOTIDE SEQUENCE [LARGE SCALE GENOMIC DNA]</scope>
    <source>
        <strain evidence="16 18">NB2006</strain>
    </source>
</reference>
<evidence type="ECO:0000256" key="12">
    <source>
        <dbReference type="ARBA" id="ARBA00048366"/>
    </source>
</evidence>
<feature type="binding site" evidence="14">
    <location>
        <position position="69"/>
    </location>
    <ligand>
        <name>L-threonine</name>
        <dbReference type="ChEBI" id="CHEBI:57926"/>
    </ligand>
</feature>
<dbReference type="InterPro" id="IPR010923">
    <property type="entry name" value="T(6)A37_SUA5"/>
</dbReference>
<evidence type="ECO:0000313" key="18">
    <source>
        <dbReference type="Proteomes" id="UP000180175"/>
    </source>
</evidence>
<evidence type="ECO:0000313" key="17">
    <source>
        <dbReference type="EMBL" id="QOY38511.1"/>
    </source>
</evidence>
<feature type="binding site" evidence="14">
    <location>
        <position position="64"/>
    </location>
    <ligand>
        <name>ATP</name>
        <dbReference type="ChEBI" id="CHEBI:30616"/>
    </ligand>
</feature>
<dbReference type="InterPro" id="IPR038385">
    <property type="entry name" value="Sua5/YwlC_C"/>
</dbReference>
<dbReference type="PANTHER" id="PTHR17490">
    <property type="entry name" value="SUA5"/>
    <property type="match status" value="1"/>
</dbReference>
<dbReference type="InterPro" id="IPR050156">
    <property type="entry name" value="TC-AMP_synthase_SUA5"/>
</dbReference>
<dbReference type="Gene3D" id="3.90.870.10">
    <property type="entry name" value="DHBP synthase"/>
    <property type="match status" value="1"/>
</dbReference>
<dbReference type="RefSeq" id="WP_071319040.1">
    <property type="nucleotide sequence ID" value="NZ_CP063356.2"/>
</dbReference>
<dbReference type="PROSITE" id="PS51163">
    <property type="entry name" value="YRDC"/>
    <property type="match status" value="1"/>
</dbReference>
<dbReference type="Gene3D" id="3.40.50.11030">
    <property type="entry name" value="Threonylcarbamoyl-AMP synthase, C-terminal domain"/>
    <property type="match status" value="1"/>
</dbReference>
<evidence type="ECO:0000256" key="10">
    <source>
        <dbReference type="ARBA" id="ARBA00022840"/>
    </source>
</evidence>
<name>A0A1S2L0E9_9BACI</name>
<evidence type="ECO:0000256" key="5">
    <source>
        <dbReference type="ARBA" id="ARBA00022490"/>
    </source>
</evidence>
<keyword evidence="5 13" id="KW-0963">Cytoplasm</keyword>
<evidence type="ECO:0000256" key="6">
    <source>
        <dbReference type="ARBA" id="ARBA00022679"/>
    </source>
</evidence>
<comment type="function">
    <text evidence="13">Required for the formation of a threonylcarbamoyl group on adenosine at position 37 (t(6)A37) in tRNAs that read codons beginning with adenine.</text>
</comment>
<keyword evidence="8 13" id="KW-0548">Nucleotidyltransferase</keyword>
<keyword evidence="9 13" id="KW-0547">Nucleotide-binding</keyword>
<dbReference type="NCBIfam" id="TIGR00057">
    <property type="entry name" value="L-threonylcarbamoyladenylate synthase"/>
    <property type="match status" value="1"/>
</dbReference>
<comment type="catalytic activity">
    <reaction evidence="12 13">
        <text>L-threonine + hydrogencarbonate + ATP = L-threonylcarbamoyladenylate + diphosphate + H2O</text>
        <dbReference type="Rhea" id="RHEA:36407"/>
        <dbReference type="ChEBI" id="CHEBI:15377"/>
        <dbReference type="ChEBI" id="CHEBI:17544"/>
        <dbReference type="ChEBI" id="CHEBI:30616"/>
        <dbReference type="ChEBI" id="CHEBI:33019"/>
        <dbReference type="ChEBI" id="CHEBI:57926"/>
        <dbReference type="ChEBI" id="CHEBI:73682"/>
        <dbReference type="EC" id="2.7.7.87"/>
    </reaction>
</comment>
<keyword evidence="7 13" id="KW-0819">tRNA processing</keyword>
<evidence type="ECO:0000256" key="7">
    <source>
        <dbReference type="ARBA" id="ARBA00022694"/>
    </source>
</evidence>
<comment type="subcellular location">
    <subcellularLocation>
        <location evidence="1 13">Cytoplasm</location>
    </subcellularLocation>
</comment>
<feature type="binding site" evidence="14">
    <location>
        <position position="123"/>
    </location>
    <ligand>
        <name>L-threonine</name>
        <dbReference type="ChEBI" id="CHEBI:57926"/>
    </ligand>
</feature>
<dbReference type="InterPro" id="IPR017945">
    <property type="entry name" value="DHBP_synth_RibB-like_a/b_dom"/>
</dbReference>
<dbReference type="GO" id="GO:0061710">
    <property type="term" value="F:L-threonylcarbamoyladenylate synthase"/>
    <property type="evidence" value="ECO:0007669"/>
    <property type="project" value="UniProtKB-EC"/>
</dbReference>
<dbReference type="EC" id="2.7.7.87" evidence="3 13"/>
<feature type="binding site" evidence="14">
    <location>
        <position position="37"/>
    </location>
    <ligand>
        <name>L-threonine</name>
        <dbReference type="ChEBI" id="CHEBI:57926"/>
    </ligand>
</feature>
<reference evidence="17 18" key="2">
    <citation type="journal article" date="2017" name="Genome Announc.">
        <title>Draft Genome Sequences of Four Alkaliphilic Bacteria Belonging to the Anaerobacillus Genus.</title>
        <authorList>
            <person name="Bassil N.M."/>
            <person name="Lloyd J.R."/>
        </authorList>
    </citation>
    <scope>NUCLEOTIDE SEQUENCE [LARGE SCALE GENOMIC DNA]</scope>
    <source>
        <strain evidence="17 18">NB2006</strain>
    </source>
</reference>